<dbReference type="GO" id="GO:0016829">
    <property type="term" value="F:lyase activity"/>
    <property type="evidence" value="ECO:0007669"/>
    <property type="project" value="UniProtKB-KW"/>
</dbReference>
<keyword evidence="4 8" id="KW-0378">Hydrolase</keyword>
<keyword evidence="2 8" id="KW-0645">Protease</keyword>
<evidence type="ECO:0000256" key="5">
    <source>
        <dbReference type="ARBA" id="ARBA00023124"/>
    </source>
</evidence>
<evidence type="ECO:0000256" key="6">
    <source>
        <dbReference type="ARBA" id="ARBA00023125"/>
    </source>
</evidence>
<evidence type="ECO:0000313" key="10">
    <source>
        <dbReference type="Proteomes" id="UP000568888"/>
    </source>
</evidence>
<gene>
    <name evidence="9" type="ORF">GMPD_15580</name>
</gene>
<dbReference type="PANTHER" id="PTHR13604">
    <property type="entry name" value="DC12-RELATED"/>
    <property type="match status" value="1"/>
</dbReference>
<evidence type="ECO:0000313" key="9">
    <source>
        <dbReference type="EMBL" id="GFO63639.1"/>
    </source>
</evidence>
<dbReference type="SUPFAM" id="SSF143081">
    <property type="entry name" value="BB1717-like"/>
    <property type="match status" value="1"/>
</dbReference>
<evidence type="ECO:0000256" key="1">
    <source>
        <dbReference type="ARBA" id="ARBA00008136"/>
    </source>
</evidence>
<dbReference type="Gene3D" id="3.90.1680.10">
    <property type="entry name" value="SOS response associated peptidase-like"/>
    <property type="match status" value="1"/>
</dbReference>
<reference evidence="10" key="1">
    <citation type="submission" date="2020-06" db="EMBL/GenBank/DDBJ databases">
        <title>Draft genomic sequecing of Geomonas sp. Red736.</title>
        <authorList>
            <person name="Itoh H."/>
            <person name="Xu Z.X."/>
            <person name="Ushijima N."/>
            <person name="Masuda Y."/>
            <person name="Shiratori Y."/>
            <person name="Senoo K."/>
        </authorList>
    </citation>
    <scope>NUCLEOTIDE SEQUENCE [LARGE SCALE GENOMIC DNA]</scope>
    <source>
        <strain evidence="10">Red736</strain>
    </source>
</reference>
<proteinExistence type="inferred from homology"/>
<dbReference type="AlphaFoldDB" id="A0A6V8MWJ1"/>
<evidence type="ECO:0000256" key="7">
    <source>
        <dbReference type="ARBA" id="ARBA00023239"/>
    </source>
</evidence>
<keyword evidence="5" id="KW-0190">Covalent protein-DNA linkage</keyword>
<dbReference type="PANTHER" id="PTHR13604:SF0">
    <property type="entry name" value="ABASIC SITE PROCESSING PROTEIN HMCES"/>
    <property type="match status" value="1"/>
</dbReference>
<dbReference type="GO" id="GO:0008233">
    <property type="term" value="F:peptidase activity"/>
    <property type="evidence" value="ECO:0007669"/>
    <property type="project" value="UniProtKB-KW"/>
</dbReference>
<sequence length="97" mass="11090">MLFAGLWESWKSPEGEVVESFTILTTAANKLLESIHERMPVILHPAECGRWLNRHLTDPTPLSLFFQPYPADLLEMWQVAPLVNTPKYDNCELIAPI</sequence>
<dbReference type="GO" id="GO:0106300">
    <property type="term" value="P:protein-DNA covalent cross-linking repair"/>
    <property type="evidence" value="ECO:0007669"/>
    <property type="project" value="InterPro"/>
</dbReference>
<comment type="similarity">
    <text evidence="1 8">Belongs to the SOS response-associated peptidase family.</text>
</comment>
<dbReference type="GO" id="GO:0003697">
    <property type="term" value="F:single-stranded DNA binding"/>
    <property type="evidence" value="ECO:0007669"/>
    <property type="project" value="InterPro"/>
</dbReference>
<evidence type="ECO:0000256" key="8">
    <source>
        <dbReference type="RuleBase" id="RU364100"/>
    </source>
</evidence>
<evidence type="ECO:0000256" key="2">
    <source>
        <dbReference type="ARBA" id="ARBA00022670"/>
    </source>
</evidence>
<keyword evidence="7" id="KW-0456">Lyase</keyword>
<name>A0A6V8MWJ1_9BACT</name>
<dbReference type="GO" id="GO:0006508">
    <property type="term" value="P:proteolysis"/>
    <property type="evidence" value="ECO:0007669"/>
    <property type="project" value="UniProtKB-KW"/>
</dbReference>
<accession>A0A6V8MWJ1</accession>
<dbReference type="EMBL" id="BLXY01000002">
    <property type="protein sequence ID" value="GFO63639.1"/>
    <property type="molecule type" value="Genomic_DNA"/>
</dbReference>
<organism evidence="9 10">
    <name type="scientific">Geomonas paludis</name>
    <dbReference type="NCBI Taxonomy" id="2740185"/>
    <lineage>
        <taxon>Bacteria</taxon>
        <taxon>Pseudomonadati</taxon>
        <taxon>Thermodesulfobacteriota</taxon>
        <taxon>Desulfuromonadia</taxon>
        <taxon>Geobacterales</taxon>
        <taxon>Geobacteraceae</taxon>
        <taxon>Geomonas</taxon>
    </lineage>
</organism>
<dbReference type="Proteomes" id="UP000568888">
    <property type="component" value="Unassembled WGS sequence"/>
</dbReference>
<comment type="caution">
    <text evidence="9">The sequence shown here is derived from an EMBL/GenBank/DDBJ whole genome shotgun (WGS) entry which is preliminary data.</text>
</comment>
<dbReference type="Pfam" id="PF02586">
    <property type="entry name" value="SRAP"/>
    <property type="match status" value="1"/>
</dbReference>
<protein>
    <recommendedName>
        <fullName evidence="8">Abasic site processing protein</fullName>
        <ecNumber evidence="8">3.4.-.-</ecNumber>
    </recommendedName>
</protein>
<dbReference type="InterPro" id="IPR036590">
    <property type="entry name" value="SRAP-like"/>
</dbReference>
<dbReference type="EC" id="3.4.-.-" evidence="8"/>
<evidence type="ECO:0000256" key="4">
    <source>
        <dbReference type="ARBA" id="ARBA00022801"/>
    </source>
</evidence>
<keyword evidence="6" id="KW-0238">DNA-binding</keyword>
<keyword evidence="3" id="KW-0227">DNA damage</keyword>
<evidence type="ECO:0000256" key="3">
    <source>
        <dbReference type="ARBA" id="ARBA00022763"/>
    </source>
</evidence>
<dbReference type="InterPro" id="IPR003738">
    <property type="entry name" value="SRAP"/>
</dbReference>